<keyword evidence="2" id="KW-0472">Membrane</keyword>
<keyword evidence="2" id="KW-0812">Transmembrane</keyword>
<sequence>MHSRIILTRSKNPNKIHRKGHRKHHTQNHNYNREHDHNHTHEQSKEIVTKLNYEMFHNFRYNEQSRINEYNKNQFNSRLDLALGLIINNVLDALGVTSETKEKEIFERIINEPNLPLNLNSKGWVTRSSIENSINYMVNKIKLEEIKEQFLSKSQINQQEKLDIFQNNFSRKVLDLLPGLLVGQKGNLRHGFVDKSVHAASLKICTLLVMLDNIYYGWENNTQNETEDRANRSFNFILMAIIVMAVMSLLTYLAEKIAANRKEDLESLKNDYYKTMKEVKQIRATINSTEAVVKEINKQKASYFYDAKINKEEVQQIIVKIRDRKTRDEVLDRFNQVFERAGEDTIYLSTLQKYIPSILKGDYDKHDKLESKLDDIKSNFENLLELTKSEKDPANIILASKDFAFGYPKHISNQCTDSSFGVRFFEQKSTRDRFLLRECEENNELDQHYDCSFKD</sequence>
<evidence type="ECO:0000313" key="4">
    <source>
        <dbReference type="Proteomes" id="UP000054693"/>
    </source>
</evidence>
<evidence type="ECO:0000313" key="3">
    <source>
        <dbReference type="EMBL" id="KTD73402.1"/>
    </source>
</evidence>
<gene>
    <name evidence="3" type="ORF">Ltuc_1249</name>
</gene>
<dbReference type="Proteomes" id="UP000054693">
    <property type="component" value="Unassembled WGS sequence"/>
</dbReference>
<comment type="caution">
    <text evidence="3">The sequence shown here is derived from an EMBL/GenBank/DDBJ whole genome shotgun (WGS) entry which is preliminary data.</text>
</comment>
<dbReference type="OrthoDB" id="9884120at2"/>
<dbReference type="EMBL" id="LNZA01000001">
    <property type="protein sequence ID" value="KTD73402.1"/>
    <property type="molecule type" value="Genomic_DNA"/>
</dbReference>
<keyword evidence="4" id="KW-1185">Reference proteome</keyword>
<organism evidence="3 4">
    <name type="scientific">Legionella tucsonensis</name>
    <dbReference type="NCBI Taxonomy" id="40335"/>
    <lineage>
        <taxon>Bacteria</taxon>
        <taxon>Pseudomonadati</taxon>
        <taxon>Pseudomonadota</taxon>
        <taxon>Gammaproteobacteria</taxon>
        <taxon>Legionellales</taxon>
        <taxon>Legionellaceae</taxon>
        <taxon>Legionella</taxon>
    </lineage>
</organism>
<feature type="compositionally biased region" description="Basic residues" evidence="1">
    <location>
        <begin position="12"/>
        <end position="27"/>
    </location>
</feature>
<feature type="region of interest" description="Disordered" evidence="1">
    <location>
        <begin position="1"/>
        <end position="44"/>
    </location>
</feature>
<proteinExistence type="predicted"/>
<dbReference type="RefSeq" id="WP_058520442.1">
    <property type="nucleotide sequence ID" value="NZ_CAAAIP010000001.1"/>
</dbReference>
<reference evidence="3 4" key="1">
    <citation type="submission" date="2015-11" db="EMBL/GenBank/DDBJ databases">
        <title>Genomic analysis of 38 Legionella species identifies large and diverse effector repertoires.</title>
        <authorList>
            <person name="Burstein D."/>
            <person name="Amaro F."/>
            <person name="Zusman T."/>
            <person name="Lifshitz Z."/>
            <person name="Cohen O."/>
            <person name="Gilbert J.A."/>
            <person name="Pupko T."/>
            <person name="Shuman H.A."/>
            <person name="Segal G."/>
        </authorList>
    </citation>
    <scope>NUCLEOTIDE SEQUENCE [LARGE SCALE GENOMIC DNA]</scope>
    <source>
        <strain evidence="3 4">ATCC 49180</strain>
    </source>
</reference>
<accession>A0A0W0ZWG6</accession>
<dbReference type="AlphaFoldDB" id="A0A0W0ZWG6"/>
<evidence type="ECO:0000256" key="1">
    <source>
        <dbReference type="SAM" id="MobiDB-lite"/>
    </source>
</evidence>
<dbReference type="PATRIC" id="fig|40335.7.peg.1321"/>
<evidence type="ECO:0000256" key="2">
    <source>
        <dbReference type="SAM" id="Phobius"/>
    </source>
</evidence>
<feature type="compositionally biased region" description="Basic and acidic residues" evidence="1">
    <location>
        <begin position="31"/>
        <end position="44"/>
    </location>
</feature>
<protein>
    <submittedName>
        <fullName evidence="3">Uncharacterized protein</fullName>
    </submittedName>
</protein>
<feature type="transmembrane region" description="Helical" evidence="2">
    <location>
        <begin position="236"/>
        <end position="254"/>
    </location>
</feature>
<name>A0A0W0ZWG6_9GAMM</name>
<keyword evidence="2" id="KW-1133">Transmembrane helix</keyword>